<keyword evidence="3" id="KW-0378">Hydrolase</keyword>
<feature type="domain" description="DUF559" evidence="2">
    <location>
        <begin position="8"/>
        <end position="111"/>
    </location>
</feature>
<dbReference type="PANTHER" id="PTHR38590">
    <property type="entry name" value="BLL0828 PROTEIN"/>
    <property type="match status" value="1"/>
</dbReference>
<dbReference type="CDD" id="cd01038">
    <property type="entry name" value="Endonuclease_DUF559"/>
    <property type="match status" value="1"/>
</dbReference>
<dbReference type="PANTHER" id="PTHR38590:SF1">
    <property type="entry name" value="BLL0828 PROTEIN"/>
    <property type="match status" value="1"/>
</dbReference>
<dbReference type="InterPro" id="IPR007569">
    <property type="entry name" value="DUF559"/>
</dbReference>
<dbReference type="Proteomes" id="UP000263833">
    <property type="component" value="Unassembled WGS sequence"/>
</dbReference>
<evidence type="ECO:0000256" key="1">
    <source>
        <dbReference type="SAM" id="MobiDB-lite"/>
    </source>
</evidence>
<accession>A0A371BH24</accession>
<feature type="region of interest" description="Disordered" evidence="1">
    <location>
        <begin position="118"/>
        <end position="139"/>
    </location>
</feature>
<evidence type="ECO:0000313" key="4">
    <source>
        <dbReference type="Proteomes" id="UP000263833"/>
    </source>
</evidence>
<dbReference type="OrthoDB" id="9798754at2"/>
<evidence type="ECO:0000313" key="3">
    <source>
        <dbReference type="EMBL" id="RDV06860.1"/>
    </source>
</evidence>
<proteinExistence type="predicted"/>
<gene>
    <name evidence="3" type="ORF">DXH95_05540</name>
</gene>
<dbReference type="Gene3D" id="3.40.960.10">
    <property type="entry name" value="VSR Endonuclease"/>
    <property type="match status" value="1"/>
</dbReference>
<dbReference type="SUPFAM" id="SSF52980">
    <property type="entry name" value="Restriction endonuclease-like"/>
    <property type="match status" value="1"/>
</dbReference>
<name>A0A371BH24_9SPHN</name>
<evidence type="ECO:0000259" key="2">
    <source>
        <dbReference type="Pfam" id="PF04480"/>
    </source>
</evidence>
<dbReference type="InterPro" id="IPR011335">
    <property type="entry name" value="Restrct_endonuc-II-like"/>
</dbReference>
<dbReference type="AlphaFoldDB" id="A0A371BH24"/>
<dbReference type="Pfam" id="PF04480">
    <property type="entry name" value="DUF559"/>
    <property type="match status" value="1"/>
</dbReference>
<keyword evidence="4" id="KW-1185">Reference proteome</keyword>
<keyword evidence="3" id="KW-0540">Nuclease</keyword>
<protein>
    <submittedName>
        <fullName evidence="3">Endonuclease domain-containing protein</fullName>
    </submittedName>
</protein>
<reference evidence="4" key="1">
    <citation type="submission" date="2018-08" db="EMBL/GenBank/DDBJ databases">
        <authorList>
            <person name="Kim S.-J."/>
            <person name="Jung G.-Y."/>
        </authorList>
    </citation>
    <scope>NUCLEOTIDE SEQUENCE [LARGE SCALE GENOMIC DNA]</scope>
    <source>
        <strain evidence="4">GY_G</strain>
    </source>
</reference>
<dbReference type="EMBL" id="QRGP01000001">
    <property type="protein sequence ID" value="RDV06860.1"/>
    <property type="molecule type" value="Genomic_DNA"/>
</dbReference>
<dbReference type="InterPro" id="IPR047216">
    <property type="entry name" value="Endonuclease_DUF559_bact"/>
</dbReference>
<dbReference type="GO" id="GO:0004519">
    <property type="term" value="F:endonuclease activity"/>
    <property type="evidence" value="ECO:0007669"/>
    <property type="project" value="UniProtKB-KW"/>
</dbReference>
<keyword evidence="3" id="KW-0255">Endonuclease</keyword>
<organism evidence="3 4">
    <name type="scientific">Sphingorhabdus pulchriflava</name>
    <dbReference type="NCBI Taxonomy" id="2292257"/>
    <lineage>
        <taxon>Bacteria</taxon>
        <taxon>Pseudomonadati</taxon>
        <taxon>Pseudomonadota</taxon>
        <taxon>Alphaproteobacteria</taxon>
        <taxon>Sphingomonadales</taxon>
        <taxon>Sphingomonadaceae</taxon>
        <taxon>Sphingorhabdus</taxon>
    </lineage>
</organism>
<comment type="caution">
    <text evidence="3">The sequence shown here is derived from an EMBL/GenBank/DDBJ whole genome shotgun (WGS) entry which is preliminary data.</text>
</comment>
<sequence length="139" mass="15998">MPSRSDLLTRAKWMRLNPTEAEKRLWAILRAKRMTGFKFRRQVIIDGYIVDFVNFEYRLIVEADGSQHAESDYDKKRDAYLKMQGCQVLRFWNSDILKNGEAVAETIWHALQTPPLPSAATRLPPSPARGEGLESAYNV</sequence>